<name>A0ABS9CN78_9FIRM</name>
<reference evidence="5 6" key="1">
    <citation type="submission" date="2020-12" db="EMBL/GenBank/DDBJ databases">
        <title>Whole genome sequences of gut porcine anaerobes.</title>
        <authorList>
            <person name="Kubasova T."/>
            <person name="Jahodarova E."/>
            <person name="Rychlik I."/>
        </authorList>
    </citation>
    <scope>NUCLEOTIDE SEQUENCE [LARGE SCALE GENOMIC DNA]</scope>
    <source>
        <strain evidence="5 6">An867</strain>
    </source>
</reference>
<dbReference type="PRINTS" id="PR00032">
    <property type="entry name" value="HTHARAC"/>
</dbReference>
<dbReference type="SUPFAM" id="SSF46689">
    <property type="entry name" value="Homeodomain-like"/>
    <property type="match status" value="2"/>
</dbReference>
<evidence type="ECO:0000259" key="4">
    <source>
        <dbReference type="PROSITE" id="PS01124"/>
    </source>
</evidence>
<keyword evidence="2" id="KW-0238">DNA-binding</keyword>
<evidence type="ECO:0000256" key="2">
    <source>
        <dbReference type="ARBA" id="ARBA00023125"/>
    </source>
</evidence>
<dbReference type="InterPro" id="IPR020449">
    <property type="entry name" value="Tscrpt_reg_AraC-type_HTH"/>
</dbReference>
<dbReference type="PANTHER" id="PTHR47504:SF5">
    <property type="entry name" value="RIGHT ORIGIN-BINDING PROTEIN"/>
    <property type="match status" value="1"/>
</dbReference>
<dbReference type="Proteomes" id="UP001299220">
    <property type="component" value="Unassembled WGS sequence"/>
</dbReference>
<evidence type="ECO:0000313" key="5">
    <source>
        <dbReference type="EMBL" id="MCF2652413.1"/>
    </source>
</evidence>
<gene>
    <name evidence="5" type="ORF">JQM67_07345</name>
</gene>
<dbReference type="InterPro" id="IPR029441">
    <property type="entry name" value="Cass2"/>
</dbReference>
<dbReference type="InterPro" id="IPR018060">
    <property type="entry name" value="HTH_AraC"/>
</dbReference>
<dbReference type="SUPFAM" id="SSF55136">
    <property type="entry name" value="Probable bacterial effector-binding domain"/>
    <property type="match status" value="1"/>
</dbReference>
<evidence type="ECO:0000256" key="1">
    <source>
        <dbReference type="ARBA" id="ARBA00023015"/>
    </source>
</evidence>
<dbReference type="InterPro" id="IPR010499">
    <property type="entry name" value="AraC_E-bd"/>
</dbReference>
<dbReference type="Pfam" id="PF12833">
    <property type="entry name" value="HTH_18"/>
    <property type="match status" value="1"/>
</dbReference>
<dbReference type="RefSeq" id="WP_235323469.1">
    <property type="nucleotide sequence ID" value="NZ_JAFBIT010000002.1"/>
</dbReference>
<feature type="domain" description="HTH araC/xylS-type" evidence="4">
    <location>
        <begin position="8"/>
        <end position="106"/>
    </location>
</feature>
<protein>
    <submittedName>
        <fullName evidence="5">AraC family transcriptional regulator</fullName>
    </submittedName>
</protein>
<accession>A0ABS9CN78</accession>
<dbReference type="InterPro" id="IPR050959">
    <property type="entry name" value="MarA-like"/>
</dbReference>
<organism evidence="5 6">
    <name type="scientific">Anaeromassilibacillus senegalensis</name>
    <dbReference type="NCBI Taxonomy" id="1673717"/>
    <lineage>
        <taxon>Bacteria</taxon>
        <taxon>Bacillati</taxon>
        <taxon>Bacillota</taxon>
        <taxon>Clostridia</taxon>
        <taxon>Eubacteriales</taxon>
        <taxon>Acutalibacteraceae</taxon>
        <taxon>Anaeromassilibacillus</taxon>
    </lineage>
</organism>
<dbReference type="InterPro" id="IPR018062">
    <property type="entry name" value="HTH_AraC-typ_CS"/>
</dbReference>
<dbReference type="Pfam" id="PF14526">
    <property type="entry name" value="Cass2"/>
    <property type="match status" value="1"/>
</dbReference>
<sequence length="288" mass="32355">MEWTQAIREAVAYIEAHLLEDIAPEDVAAAVHVSSFYFQKGFSLMSGYTIGEYIRDRRLYLAALDLIAGEEKVIDLALKYGYESPESFTKAFRRFHGMSPAAARQARRGIRPFLPLKITVSVKGGNEMDYTIEKMDAFRIIGVHRRFRFDSSYREIPAFWDAFRANDMSRVCASLGGACSVGKYGVCIDDGTDDFEYWIAGDDPGTPLPEELSAREIPAQTWAKFTCTGPLPGALQSVNTQIFNEWLPGNPDWEIAAGYNIELYDMGDTSAADYHSEIWIPVKRRAKA</sequence>
<dbReference type="PROSITE" id="PS00041">
    <property type="entry name" value="HTH_ARAC_FAMILY_1"/>
    <property type="match status" value="1"/>
</dbReference>
<dbReference type="SMART" id="SM00342">
    <property type="entry name" value="HTH_ARAC"/>
    <property type="match status" value="1"/>
</dbReference>
<dbReference type="EMBL" id="JAFBIT010000002">
    <property type="protein sequence ID" value="MCF2652413.1"/>
    <property type="molecule type" value="Genomic_DNA"/>
</dbReference>
<proteinExistence type="predicted"/>
<dbReference type="InterPro" id="IPR011256">
    <property type="entry name" value="Reg_factor_effector_dom_sf"/>
</dbReference>
<dbReference type="InterPro" id="IPR009057">
    <property type="entry name" value="Homeodomain-like_sf"/>
</dbReference>
<comment type="caution">
    <text evidence="5">The sequence shown here is derived from an EMBL/GenBank/DDBJ whole genome shotgun (WGS) entry which is preliminary data.</text>
</comment>
<dbReference type="Gene3D" id="1.10.10.60">
    <property type="entry name" value="Homeodomain-like"/>
    <property type="match status" value="2"/>
</dbReference>
<dbReference type="PANTHER" id="PTHR47504">
    <property type="entry name" value="RIGHT ORIGIN-BINDING PROTEIN"/>
    <property type="match status" value="1"/>
</dbReference>
<dbReference type="SMART" id="SM00871">
    <property type="entry name" value="AraC_E_bind"/>
    <property type="match status" value="1"/>
</dbReference>
<evidence type="ECO:0000256" key="3">
    <source>
        <dbReference type="ARBA" id="ARBA00023163"/>
    </source>
</evidence>
<dbReference type="PROSITE" id="PS01124">
    <property type="entry name" value="HTH_ARAC_FAMILY_2"/>
    <property type="match status" value="1"/>
</dbReference>
<evidence type="ECO:0000313" key="6">
    <source>
        <dbReference type="Proteomes" id="UP001299220"/>
    </source>
</evidence>
<keyword evidence="1" id="KW-0805">Transcription regulation</keyword>
<dbReference type="Gene3D" id="3.20.80.10">
    <property type="entry name" value="Regulatory factor, effector binding domain"/>
    <property type="match status" value="1"/>
</dbReference>
<keyword evidence="3" id="KW-0804">Transcription</keyword>
<keyword evidence="6" id="KW-1185">Reference proteome</keyword>